<feature type="coiled-coil region" evidence="1">
    <location>
        <begin position="344"/>
        <end position="371"/>
    </location>
</feature>
<dbReference type="CDD" id="cd14811">
    <property type="entry name" value="bZIP_u2"/>
    <property type="match status" value="1"/>
</dbReference>
<reference evidence="2" key="1">
    <citation type="submission" date="2021-01" db="EMBL/GenBank/DDBJ databases">
        <authorList>
            <consortium name="Genoscope - CEA"/>
            <person name="William W."/>
        </authorList>
    </citation>
    <scope>NUCLEOTIDE SEQUENCE</scope>
</reference>
<evidence type="ECO:0000256" key="1">
    <source>
        <dbReference type="SAM" id="Coils"/>
    </source>
</evidence>
<proteinExistence type="predicted"/>
<dbReference type="OrthoDB" id="295274at2759"/>
<evidence type="ECO:0000313" key="3">
    <source>
        <dbReference type="Proteomes" id="UP000689195"/>
    </source>
</evidence>
<evidence type="ECO:0000313" key="2">
    <source>
        <dbReference type="EMBL" id="CAD8177518.1"/>
    </source>
</evidence>
<dbReference type="AlphaFoldDB" id="A0A8S1VI09"/>
<comment type="caution">
    <text evidence="2">The sequence shown here is derived from an EMBL/GenBank/DDBJ whole genome shotgun (WGS) entry which is preliminary data.</text>
</comment>
<evidence type="ECO:0008006" key="4">
    <source>
        <dbReference type="Google" id="ProtNLM"/>
    </source>
</evidence>
<keyword evidence="1" id="KW-0175">Coiled coil</keyword>
<dbReference type="EMBL" id="CAJJDO010000067">
    <property type="protein sequence ID" value="CAD8177518.1"/>
    <property type="molecule type" value="Genomic_DNA"/>
</dbReference>
<protein>
    <recommendedName>
        <fullName evidence="4">BZIP domain-containing protein</fullName>
    </recommendedName>
</protein>
<organism evidence="2 3">
    <name type="scientific">Paramecium pentaurelia</name>
    <dbReference type="NCBI Taxonomy" id="43138"/>
    <lineage>
        <taxon>Eukaryota</taxon>
        <taxon>Sar</taxon>
        <taxon>Alveolata</taxon>
        <taxon>Ciliophora</taxon>
        <taxon>Intramacronucleata</taxon>
        <taxon>Oligohymenophorea</taxon>
        <taxon>Peniculida</taxon>
        <taxon>Parameciidae</taxon>
        <taxon>Paramecium</taxon>
    </lineage>
</organism>
<name>A0A8S1VI09_9CILI</name>
<keyword evidence="3" id="KW-1185">Reference proteome</keyword>
<dbReference type="Proteomes" id="UP000689195">
    <property type="component" value="Unassembled WGS sequence"/>
</dbReference>
<gene>
    <name evidence="2" type="ORF">PPENT_87.1.T0670249</name>
</gene>
<sequence>MNNDQPFQDVDQFLHPLAAQQSIPHLQQAITQDQLLAQNVRLLQQLQEQQRMLNLQSLFNNSMLMNPLIQQQVNQESKKIKKINKTIKTIPSTTSLKDCAQPIQEIKGNVKNAYIKKITSLLSVEGDQLIDEDLQEDLELESYSEMQDKSKLAGLLGSNNDLLNSESKNKRLRQSAKNSRLRKKVYLKLLEKKVSELDQQIQEYKKTTRQSFEYLTQILQSHPILNSMIIGNSAAIDQVLECSSSDQAQLVLDSYLMRYGTCGIKRRDYVKYAVKNIQKNFLKGNYGLQLMSWNQQIQNYDTEFNQYVEIVKEEAKLEDDNLVYSVLPTIDKMLNHRKMSQQLLLKFNQDIKNLKQNQQEIEETINQFTQSLTPIQHLEFIKQVEKMVTFNRFNK</sequence>
<accession>A0A8S1VI09</accession>